<feature type="repeat" description="PPR" evidence="2">
    <location>
        <begin position="492"/>
        <end position="522"/>
    </location>
</feature>
<dbReference type="FunFam" id="1.25.40.10:FF:000090">
    <property type="entry name" value="Pentatricopeptide repeat-containing protein, chloroplastic"/>
    <property type="match status" value="1"/>
</dbReference>
<sequence>MEQMQKIVGRQRGRGEEIRASEQQGRSEEELDPPVEVPEKWRELTLGPGRSDSRIVVLLSCWEVWKPYCNLSAMLAGELVKCRLSPKSTLVGQSHETYSSINIDCIASICMYPLLKQTHGPHSSFSYCSHLIHQCTYKKSLNFLKIVHAHFLKLGFNTYTYLGNRCLNLYSELCHVNDDAFKVFDDITHKNSTSWNIYLKGLLKSGNLGKACHLFDTMPVKDVVSWNSMISGYTHFGFYSHALELFVEMQNSGVRPSGFTFSILASLVTSPCHAKQIHCRVIRCSLDLSNVVLGNSLIAMYGKLGIIDYCFGLILTMKECDVISWNSLIWVCHRVGYDQLALEQLHQMRAIELLPDQFTCSILMSVCSNLRDLEKGKQIFAFCFKVGFVYNSIVSSAAIDFFSKCNRLEDSVLIFKEQDQWDSALCNSIISSYARHDLGEDAMHVFVLTFRKNIRPTEYMFSSLLSSVSILLPLKMGNQIHSLVHKLGFESDAIVASSLVDMYAKFGFIDDALNIFNEMKIKDLVSWNTIMMGLTYNGKVSTVMGLFGELIREGPSPDRITLAAVLLACNYGNFSDEGVQVFSSMEKEFGVKPREEHYAYIVDLLSRSGKLKEAIDILETMPYRTSSNIWRSVLSACVIHEDLRVIETVAKKIMEREPQTPLPYLMLAQAYKMRGRWESMIRVRKAVAHRGPNELIGCSWVGINNRVYSFASNLLEHYGGKDLYLVLNLLMWEMESEDCHV</sequence>
<dbReference type="PANTHER" id="PTHR47926:SF479">
    <property type="entry name" value="PENTACOTRIPEPTIDE-REPEAT REGION OF PRORP DOMAIN-CONTAINING PROTEIN"/>
    <property type="match status" value="1"/>
</dbReference>
<feature type="repeat" description="PPR" evidence="2">
    <location>
        <begin position="222"/>
        <end position="256"/>
    </location>
</feature>
<dbReference type="GO" id="GO:0009451">
    <property type="term" value="P:RNA modification"/>
    <property type="evidence" value="ECO:0007669"/>
    <property type="project" value="InterPro"/>
</dbReference>
<feature type="repeat" description="PPR" evidence="2">
    <location>
        <begin position="422"/>
        <end position="456"/>
    </location>
</feature>
<feature type="repeat" description="PPR" evidence="2">
    <location>
        <begin position="523"/>
        <end position="557"/>
    </location>
</feature>
<dbReference type="Pfam" id="PF13041">
    <property type="entry name" value="PPR_2"/>
    <property type="match status" value="1"/>
</dbReference>
<keyword evidence="5" id="KW-1185">Reference proteome</keyword>
<dbReference type="Pfam" id="PF01535">
    <property type="entry name" value="PPR"/>
    <property type="match status" value="4"/>
</dbReference>
<dbReference type="Gene3D" id="1.25.40.10">
    <property type="entry name" value="Tetratricopeptide repeat domain"/>
    <property type="match status" value="5"/>
</dbReference>
<evidence type="ECO:0000256" key="2">
    <source>
        <dbReference type="PROSITE-ProRule" id="PRU00708"/>
    </source>
</evidence>
<dbReference type="InterPro" id="IPR002885">
    <property type="entry name" value="PPR_rpt"/>
</dbReference>
<dbReference type="NCBIfam" id="TIGR00756">
    <property type="entry name" value="PPR"/>
    <property type="match status" value="2"/>
</dbReference>
<feature type="region of interest" description="Disordered" evidence="3">
    <location>
        <begin position="1"/>
        <end position="35"/>
    </location>
</feature>
<proteinExistence type="predicted"/>
<dbReference type="FunFam" id="1.25.40.10:FF:000442">
    <property type="entry name" value="Pentatricopeptide repeat-containing protein At3g49710"/>
    <property type="match status" value="1"/>
</dbReference>
<protein>
    <recommendedName>
        <fullName evidence="6">Pentatricopeptide repeat-containing protein</fullName>
    </recommendedName>
</protein>
<comment type="caution">
    <text evidence="4">The sequence shown here is derived from an EMBL/GenBank/DDBJ whole genome shotgun (WGS) entry which is preliminary data.</text>
</comment>
<dbReference type="PANTHER" id="PTHR47926">
    <property type="entry name" value="PENTATRICOPEPTIDE REPEAT-CONTAINING PROTEIN"/>
    <property type="match status" value="1"/>
</dbReference>
<feature type="compositionally biased region" description="Basic and acidic residues" evidence="3">
    <location>
        <begin position="13"/>
        <end position="28"/>
    </location>
</feature>
<keyword evidence="1" id="KW-0677">Repeat</keyword>
<evidence type="ECO:0000256" key="1">
    <source>
        <dbReference type="ARBA" id="ARBA00022737"/>
    </source>
</evidence>
<dbReference type="PROSITE" id="PS51375">
    <property type="entry name" value="PPR"/>
    <property type="match status" value="4"/>
</dbReference>
<name>A0AAV1W856_LUPLU</name>
<accession>A0AAV1W856</accession>
<dbReference type="Proteomes" id="UP001497480">
    <property type="component" value="Unassembled WGS sequence"/>
</dbReference>
<dbReference type="Pfam" id="PF13812">
    <property type="entry name" value="PPR_3"/>
    <property type="match status" value="1"/>
</dbReference>
<evidence type="ECO:0008006" key="6">
    <source>
        <dbReference type="Google" id="ProtNLM"/>
    </source>
</evidence>
<dbReference type="EMBL" id="CAXHTB010000004">
    <property type="protein sequence ID" value="CAL0305481.1"/>
    <property type="molecule type" value="Genomic_DNA"/>
</dbReference>
<dbReference type="GO" id="GO:0003723">
    <property type="term" value="F:RNA binding"/>
    <property type="evidence" value="ECO:0007669"/>
    <property type="project" value="InterPro"/>
</dbReference>
<evidence type="ECO:0000313" key="5">
    <source>
        <dbReference type="Proteomes" id="UP001497480"/>
    </source>
</evidence>
<dbReference type="AlphaFoldDB" id="A0AAV1W856"/>
<evidence type="ECO:0000313" key="4">
    <source>
        <dbReference type="EMBL" id="CAL0305481.1"/>
    </source>
</evidence>
<dbReference type="InterPro" id="IPR011990">
    <property type="entry name" value="TPR-like_helical_dom_sf"/>
</dbReference>
<dbReference type="InterPro" id="IPR046960">
    <property type="entry name" value="PPR_At4g14850-like_plant"/>
</dbReference>
<reference evidence="4 5" key="1">
    <citation type="submission" date="2024-03" db="EMBL/GenBank/DDBJ databases">
        <authorList>
            <person name="Martinez-Hernandez J."/>
        </authorList>
    </citation>
    <scope>NUCLEOTIDE SEQUENCE [LARGE SCALE GENOMIC DNA]</scope>
</reference>
<gene>
    <name evidence="4" type="ORF">LLUT_LOCUS6541</name>
</gene>
<organism evidence="4 5">
    <name type="scientific">Lupinus luteus</name>
    <name type="common">European yellow lupine</name>
    <dbReference type="NCBI Taxonomy" id="3873"/>
    <lineage>
        <taxon>Eukaryota</taxon>
        <taxon>Viridiplantae</taxon>
        <taxon>Streptophyta</taxon>
        <taxon>Embryophyta</taxon>
        <taxon>Tracheophyta</taxon>
        <taxon>Spermatophyta</taxon>
        <taxon>Magnoliopsida</taxon>
        <taxon>eudicotyledons</taxon>
        <taxon>Gunneridae</taxon>
        <taxon>Pentapetalae</taxon>
        <taxon>rosids</taxon>
        <taxon>fabids</taxon>
        <taxon>Fabales</taxon>
        <taxon>Fabaceae</taxon>
        <taxon>Papilionoideae</taxon>
        <taxon>50 kb inversion clade</taxon>
        <taxon>genistoids sensu lato</taxon>
        <taxon>core genistoids</taxon>
        <taxon>Genisteae</taxon>
        <taxon>Lupinus</taxon>
    </lineage>
</organism>
<evidence type="ECO:0000256" key="3">
    <source>
        <dbReference type="SAM" id="MobiDB-lite"/>
    </source>
</evidence>